<evidence type="ECO:0000313" key="2">
    <source>
        <dbReference type="Proteomes" id="UP001596380"/>
    </source>
</evidence>
<keyword evidence="2" id="KW-1185">Reference proteome</keyword>
<accession>A0ABW2CII9</accession>
<proteinExistence type="predicted"/>
<evidence type="ECO:0000313" key="1">
    <source>
        <dbReference type="EMBL" id="MFC6881598.1"/>
    </source>
</evidence>
<protein>
    <submittedName>
        <fullName evidence="1">FAD-dependent oxidoreductase</fullName>
    </submittedName>
</protein>
<organism evidence="1 2">
    <name type="scientific">Actinomadura yumaensis</name>
    <dbReference type="NCBI Taxonomy" id="111807"/>
    <lineage>
        <taxon>Bacteria</taxon>
        <taxon>Bacillati</taxon>
        <taxon>Actinomycetota</taxon>
        <taxon>Actinomycetes</taxon>
        <taxon>Streptosporangiales</taxon>
        <taxon>Thermomonosporaceae</taxon>
        <taxon>Actinomadura</taxon>
    </lineage>
</organism>
<dbReference type="EMBL" id="JBHSXS010000009">
    <property type="protein sequence ID" value="MFC6881598.1"/>
    <property type="molecule type" value="Genomic_DNA"/>
</dbReference>
<gene>
    <name evidence="1" type="ORF">ACFQKB_17705</name>
</gene>
<sequence length="66" mass="7230">MRGMVRRRGADVLVLEARDRVDGQFVGPGQERAYALAERLGMKVFATHNDGAVRSGEAAAGQVFRR</sequence>
<dbReference type="Gene3D" id="3.50.50.60">
    <property type="entry name" value="FAD/NAD(P)-binding domain"/>
    <property type="match status" value="1"/>
</dbReference>
<reference evidence="2" key="1">
    <citation type="journal article" date="2019" name="Int. J. Syst. Evol. Microbiol.">
        <title>The Global Catalogue of Microorganisms (GCM) 10K type strain sequencing project: providing services to taxonomists for standard genome sequencing and annotation.</title>
        <authorList>
            <consortium name="The Broad Institute Genomics Platform"/>
            <consortium name="The Broad Institute Genome Sequencing Center for Infectious Disease"/>
            <person name="Wu L."/>
            <person name="Ma J."/>
        </authorList>
    </citation>
    <scope>NUCLEOTIDE SEQUENCE [LARGE SCALE GENOMIC DNA]</scope>
    <source>
        <strain evidence="2">JCM 3369</strain>
    </source>
</reference>
<dbReference type="RefSeq" id="WP_160826905.1">
    <property type="nucleotide sequence ID" value="NZ_JBHSXS010000009.1"/>
</dbReference>
<dbReference type="Proteomes" id="UP001596380">
    <property type="component" value="Unassembled WGS sequence"/>
</dbReference>
<comment type="caution">
    <text evidence="1">The sequence shown here is derived from an EMBL/GenBank/DDBJ whole genome shotgun (WGS) entry which is preliminary data.</text>
</comment>
<name>A0ABW2CII9_9ACTN</name>
<dbReference type="InterPro" id="IPR036188">
    <property type="entry name" value="FAD/NAD-bd_sf"/>
</dbReference>